<reference evidence="1 2" key="1">
    <citation type="submission" date="2020-01" db="EMBL/GenBank/DDBJ databases">
        <title>Aspergillus terreus IFO 6365 whole genome shotgun sequence.</title>
        <authorList>
            <person name="Kanamasa S."/>
            <person name="Takahashi H."/>
        </authorList>
    </citation>
    <scope>NUCLEOTIDE SEQUENCE [LARGE SCALE GENOMIC DNA]</scope>
    <source>
        <strain evidence="1 2">IFO 6365</strain>
    </source>
</reference>
<keyword evidence="2" id="KW-1185">Reference proteome</keyword>
<comment type="caution">
    <text evidence="1">The sequence shown here is derived from an EMBL/GenBank/DDBJ whole genome shotgun (WGS) entry which is preliminary data.</text>
</comment>
<evidence type="ECO:0000313" key="1">
    <source>
        <dbReference type="EMBL" id="GFF19715.1"/>
    </source>
</evidence>
<proteinExistence type="predicted"/>
<organism evidence="1 2">
    <name type="scientific">Aspergillus terreus</name>
    <dbReference type="NCBI Taxonomy" id="33178"/>
    <lineage>
        <taxon>Eukaryota</taxon>
        <taxon>Fungi</taxon>
        <taxon>Dikarya</taxon>
        <taxon>Ascomycota</taxon>
        <taxon>Pezizomycotina</taxon>
        <taxon>Eurotiomycetes</taxon>
        <taxon>Eurotiomycetidae</taxon>
        <taxon>Eurotiales</taxon>
        <taxon>Aspergillaceae</taxon>
        <taxon>Aspergillus</taxon>
        <taxon>Aspergillus subgen. Circumdati</taxon>
    </lineage>
</organism>
<sequence>MLLSDFEKRWYRSLSIDRLQRITTLHNLGITHRDIREDHFHLPEDFFDTVLYDFSHCYTFSFSWPFPSRPVCLRDMKDREQNKVNNVVLDLAQRNGLRNYLAQSLELSPAEVGDLCTQNLMEESSNLELIVVKVAQHPNGKYAG</sequence>
<dbReference type="InterPro" id="IPR000719">
    <property type="entry name" value="Prot_kinase_dom"/>
</dbReference>
<name>A0A5M3ZE05_ASPTE</name>
<dbReference type="GO" id="GO:0004672">
    <property type="term" value="F:protein kinase activity"/>
    <property type="evidence" value="ECO:0007669"/>
    <property type="project" value="InterPro"/>
</dbReference>
<accession>A0A5M3ZE05</accession>
<dbReference type="AlphaFoldDB" id="A0A5M3ZE05"/>
<dbReference type="PROSITE" id="PS50011">
    <property type="entry name" value="PROTEIN_KINASE_DOM"/>
    <property type="match status" value="1"/>
</dbReference>
<dbReference type="GO" id="GO:0005524">
    <property type="term" value="F:ATP binding"/>
    <property type="evidence" value="ECO:0007669"/>
    <property type="project" value="InterPro"/>
</dbReference>
<dbReference type="Proteomes" id="UP000452235">
    <property type="component" value="Unassembled WGS sequence"/>
</dbReference>
<dbReference type="EMBL" id="BLJY01000010">
    <property type="protein sequence ID" value="GFF19715.1"/>
    <property type="molecule type" value="Genomic_DNA"/>
</dbReference>
<dbReference type="OrthoDB" id="4138941at2759"/>
<dbReference type="SUPFAM" id="SSF56112">
    <property type="entry name" value="Protein kinase-like (PK-like)"/>
    <property type="match status" value="1"/>
</dbReference>
<dbReference type="InterPro" id="IPR011009">
    <property type="entry name" value="Kinase-like_dom_sf"/>
</dbReference>
<protein>
    <submittedName>
        <fullName evidence="1">Uncharacterized protein</fullName>
    </submittedName>
</protein>
<evidence type="ECO:0000313" key="2">
    <source>
        <dbReference type="Proteomes" id="UP000452235"/>
    </source>
</evidence>
<gene>
    <name evidence="1" type="ORF">ATEIFO6365_0010049500</name>
</gene>